<dbReference type="EMBL" id="LN871598">
    <property type="protein sequence ID" value="SJK86507.1"/>
    <property type="molecule type" value="Genomic_DNA"/>
</dbReference>
<dbReference type="GO" id="GO:0005524">
    <property type="term" value="F:ATP binding"/>
    <property type="evidence" value="ECO:0007669"/>
    <property type="project" value="InterPro"/>
</dbReference>
<organism evidence="2 3">
    <name type="scientific">Babesia microti (strain RI)</name>
    <dbReference type="NCBI Taxonomy" id="1133968"/>
    <lineage>
        <taxon>Eukaryota</taxon>
        <taxon>Sar</taxon>
        <taxon>Alveolata</taxon>
        <taxon>Apicomplexa</taxon>
        <taxon>Aconoidasida</taxon>
        <taxon>Piroplasmida</taxon>
        <taxon>Babesiidae</taxon>
        <taxon>Babesia</taxon>
    </lineage>
</organism>
<feature type="domain" description="Protein kinase" evidence="1">
    <location>
        <begin position="437"/>
        <end position="714"/>
    </location>
</feature>
<evidence type="ECO:0000313" key="3">
    <source>
        <dbReference type="Proteomes" id="UP000002899"/>
    </source>
</evidence>
<sequence>MRLIDKYPMGHANERPLRHGQKDITMNYGHSTQLKYNLPGNRSTAFNGFNSGQANDVSGTPYPIDGNCAMAPNNFNVSSTLCDVEFRPCPPMIPASFKQNRVSIQNNHPYNQGYIDQGRQSNSYSPPPINPQHVITGKVGNNGQLGGMQNVSNLTNITNLSSNSYKPGFNNVPIGNPNAVNTGYGFYQTPNTPDIAAEHSLDNEINELLSDYGSYKSQNDVSRFNKCTETSTQSGNDVEKIKNDDGFKELISLSQLKKDLQYNRDWRLKINPDELSAKLNSYIAQQAKVKKSNEFGDVISKVNALAVQIEKSTKTFLGKHRKASNNIAKSLEELCTKSTKLVLKDNIEPISKVLDNKVNEFLIRPFATENGNDENIVDIIVTEAKKDWHMQAIKHLTKQEFSLLKLQMLELVNGKTNIEPDKLCFKASLVGNEEPRTVKYKILQEGTFGIVYEALIGSIVCAVKTPSPKMLIKDPFGVLKRISSEWHILSKCKHNHIVKLVGGIVLGAYDVWLATRLIDGVDLYSLKHSNAGKNISIRGLEMCRQLAEAICYLHTPTKGKGVVIHRDVKPENIIVDKNFNITLCDFGDAIEITDEVKIGVSGATWLYAPPELLVLDPLTCANLHSEYEKVVTVKWDVWSMGCVFMEMLSFPNPFYRIVKGKDPYKALVEHAGNGMVPWIPNSLSSTIIGDVIKRSLSLDPADRPTADEILQLLG</sequence>
<dbReference type="CDD" id="cd00180">
    <property type="entry name" value="PKc"/>
    <property type="match status" value="1"/>
</dbReference>
<dbReference type="Pfam" id="PF00069">
    <property type="entry name" value="Pkinase"/>
    <property type="match status" value="1"/>
</dbReference>
<proteinExistence type="predicted"/>
<dbReference type="InterPro" id="IPR011009">
    <property type="entry name" value="Kinase-like_dom_sf"/>
</dbReference>
<dbReference type="PANTHER" id="PTHR44167:SF24">
    <property type="entry name" value="SERINE_THREONINE-PROTEIN KINASE CHK2"/>
    <property type="match status" value="1"/>
</dbReference>
<reference evidence="2 3" key="2">
    <citation type="journal article" date="2013" name="PLoS ONE">
        <title>Whole genome mapping and re-organization of the nuclear and mitochondrial genomes of Babesia microti isolates.</title>
        <authorList>
            <person name="Cornillot E."/>
            <person name="Dassouli A."/>
            <person name="Garg A."/>
            <person name="Pachikara N."/>
            <person name="Randazzo S."/>
            <person name="Depoix D."/>
            <person name="Carcy B."/>
            <person name="Delbecq S."/>
            <person name="Frutos R."/>
            <person name="Silva J.C."/>
            <person name="Sutton R."/>
            <person name="Krause P.J."/>
            <person name="Mamoun C.B."/>
        </authorList>
    </citation>
    <scope>NUCLEOTIDE SEQUENCE [LARGE SCALE GENOMIC DNA]</scope>
    <source>
        <strain evidence="2 3">RI</strain>
    </source>
</reference>
<gene>
    <name evidence="2" type="ORF">BMR1_03g02831</name>
</gene>
<dbReference type="VEuPathDB" id="PiroplasmaDB:BMR1_03g02831"/>
<dbReference type="GO" id="GO:0005634">
    <property type="term" value="C:nucleus"/>
    <property type="evidence" value="ECO:0007669"/>
    <property type="project" value="TreeGrafter"/>
</dbReference>
<dbReference type="SMART" id="SM00220">
    <property type="entry name" value="S_TKc"/>
    <property type="match status" value="1"/>
</dbReference>
<protein>
    <submittedName>
        <fullName evidence="2">Protein kinase domain</fullName>
        <ecNumber evidence="2">2.7.11.1</ecNumber>
    </submittedName>
</protein>
<dbReference type="Proteomes" id="UP000002899">
    <property type="component" value="Chromosome III"/>
</dbReference>
<accession>A0A1R4ABW9</accession>
<dbReference type="PROSITE" id="PS00108">
    <property type="entry name" value="PROTEIN_KINASE_ST"/>
    <property type="match status" value="1"/>
</dbReference>
<keyword evidence="2" id="KW-0808">Transferase</keyword>
<dbReference type="KEGG" id="bmic:BMR1_03g02831"/>
<dbReference type="GeneID" id="24425209"/>
<dbReference type="SUPFAM" id="SSF56112">
    <property type="entry name" value="Protein kinase-like (PK-like)"/>
    <property type="match status" value="1"/>
</dbReference>
<keyword evidence="3" id="KW-1185">Reference proteome</keyword>
<dbReference type="PANTHER" id="PTHR44167">
    <property type="entry name" value="OVARIAN-SPECIFIC SERINE/THREONINE-PROTEIN KINASE LOK-RELATED"/>
    <property type="match status" value="1"/>
</dbReference>
<name>A0A1R4ABW9_BABMR</name>
<dbReference type="InterPro" id="IPR008271">
    <property type="entry name" value="Ser/Thr_kinase_AS"/>
</dbReference>
<reference evidence="2 3" key="1">
    <citation type="journal article" date="2012" name="Nucleic Acids Res.">
        <title>Sequencing of the smallest Apicomplexan genome from the human pathogen Babesia microti.</title>
        <authorList>
            <person name="Cornillot E."/>
            <person name="Hadj-Kaddour K."/>
            <person name="Dassouli A."/>
            <person name="Noel B."/>
            <person name="Ranwez V."/>
            <person name="Vacherie B."/>
            <person name="Augagneur Y."/>
            <person name="Bres V."/>
            <person name="Duclos A."/>
            <person name="Randazzo S."/>
            <person name="Carcy B."/>
            <person name="Debierre-Grockiego F."/>
            <person name="Delbecq S."/>
            <person name="Moubri-Menage K."/>
            <person name="Shams-Eldin H."/>
            <person name="Usmani-Brown S."/>
            <person name="Bringaud F."/>
            <person name="Wincker P."/>
            <person name="Vivares C.P."/>
            <person name="Schwarz R.T."/>
            <person name="Schetters T.P."/>
            <person name="Krause P.J."/>
            <person name="Gorenflot A."/>
            <person name="Berry V."/>
            <person name="Barbe V."/>
            <person name="Ben Mamoun C."/>
        </authorList>
    </citation>
    <scope>NUCLEOTIDE SEQUENCE [LARGE SCALE GENOMIC DNA]</scope>
    <source>
        <strain evidence="2 3">RI</strain>
    </source>
</reference>
<keyword evidence="2" id="KW-0418">Kinase</keyword>
<evidence type="ECO:0000313" key="2">
    <source>
        <dbReference type="EMBL" id="SJK86507.1"/>
    </source>
</evidence>
<dbReference type="PROSITE" id="PS50011">
    <property type="entry name" value="PROTEIN_KINASE_DOM"/>
    <property type="match status" value="1"/>
</dbReference>
<dbReference type="Gene3D" id="1.10.510.10">
    <property type="entry name" value="Transferase(Phosphotransferase) domain 1"/>
    <property type="match status" value="1"/>
</dbReference>
<dbReference type="EC" id="2.7.11.1" evidence="2"/>
<reference evidence="2 3" key="3">
    <citation type="journal article" date="2016" name="Sci. Rep.">
        <title>Genome-wide diversity and gene expression profiling of Babesia microti isolates identify polymorphic genes that mediate host-pathogen interactions.</title>
        <authorList>
            <person name="Silva J.C."/>
            <person name="Cornillot E."/>
            <person name="McCracken C."/>
            <person name="Usmani-Brown S."/>
            <person name="Dwivedi A."/>
            <person name="Ifeonu O.O."/>
            <person name="Crabtree J."/>
            <person name="Gotia H.T."/>
            <person name="Virji A.Z."/>
            <person name="Reynes C."/>
            <person name="Colinge J."/>
            <person name="Kumar V."/>
            <person name="Lawres L."/>
            <person name="Pazzi J.E."/>
            <person name="Pablo J.V."/>
            <person name="Hung C."/>
            <person name="Brancato J."/>
            <person name="Kumari P."/>
            <person name="Orvis J."/>
            <person name="Tretina K."/>
            <person name="Chibucos M."/>
            <person name="Ott S."/>
            <person name="Sadzewicz L."/>
            <person name="Sengamalay N."/>
            <person name="Shetty A.C."/>
            <person name="Su Q."/>
            <person name="Tallon L."/>
            <person name="Fraser C.M."/>
            <person name="Frutos R."/>
            <person name="Molina D.M."/>
            <person name="Krause P.J."/>
            <person name="Ben Mamoun C."/>
        </authorList>
    </citation>
    <scope>NUCLEOTIDE SEQUENCE [LARGE SCALE GENOMIC DNA]</scope>
    <source>
        <strain evidence="2 3">RI</strain>
    </source>
</reference>
<dbReference type="RefSeq" id="XP_012649178.2">
    <property type="nucleotide sequence ID" value="XM_012793724.2"/>
</dbReference>
<dbReference type="GO" id="GO:0005737">
    <property type="term" value="C:cytoplasm"/>
    <property type="evidence" value="ECO:0007669"/>
    <property type="project" value="TreeGrafter"/>
</dbReference>
<evidence type="ECO:0000259" key="1">
    <source>
        <dbReference type="PROSITE" id="PS50011"/>
    </source>
</evidence>
<dbReference type="AlphaFoldDB" id="A0A1R4ABW9"/>
<dbReference type="InterPro" id="IPR000719">
    <property type="entry name" value="Prot_kinase_dom"/>
</dbReference>
<dbReference type="GO" id="GO:0004674">
    <property type="term" value="F:protein serine/threonine kinase activity"/>
    <property type="evidence" value="ECO:0007669"/>
    <property type="project" value="UniProtKB-EC"/>
</dbReference>
<dbReference type="OrthoDB" id="10252354at2759"/>
<dbReference type="GO" id="GO:0044773">
    <property type="term" value="P:mitotic DNA damage checkpoint signaling"/>
    <property type="evidence" value="ECO:0007669"/>
    <property type="project" value="TreeGrafter"/>
</dbReference>